<dbReference type="RefSeq" id="XP_030989089.1">
    <property type="nucleotide sequence ID" value="XM_031136120.1"/>
</dbReference>
<comment type="caution">
    <text evidence="3">The sequence shown here is derived from an EMBL/GenBank/DDBJ whole genome shotgun (WGS) entry which is preliminary data.</text>
</comment>
<accession>A0A507ARM9</accession>
<evidence type="ECO:0000256" key="1">
    <source>
        <dbReference type="SAM" id="SignalP"/>
    </source>
</evidence>
<keyword evidence="1" id="KW-0732">Signal</keyword>
<evidence type="ECO:0008006" key="5">
    <source>
        <dbReference type="Google" id="ProtNLM"/>
    </source>
</evidence>
<keyword evidence="4" id="KW-1185">Reference proteome</keyword>
<evidence type="ECO:0000313" key="2">
    <source>
        <dbReference type="EMBL" id="TPX07378.1"/>
    </source>
</evidence>
<dbReference type="STRING" id="1093900.A0A507ARM9"/>
<evidence type="ECO:0000313" key="4">
    <source>
        <dbReference type="Proteomes" id="UP000319257"/>
    </source>
</evidence>
<organism evidence="3 4">
    <name type="scientific">Thyridium curvatum</name>
    <dbReference type="NCBI Taxonomy" id="1093900"/>
    <lineage>
        <taxon>Eukaryota</taxon>
        <taxon>Fungi</taxon>
        <taxon>Dikarya</taxon>
        <taxon>Ascomycota</taxon>
        <taxon>Pezizomycotina</taxon>
        <taxon>Sordariomycetes</taxon>
        <taxon>Sordariomycetidae</taxon>
        <taxon>Thyridiales</taxon>
        <taxon>Thyridiaceae</taxon>
        <taxon>Thyridium</taxon>
    </lineage>
</organism>
<dbReference type="InterPro" id="IPR015943">
    <property type="entry name" value="WD40/YVTN_repeat-like_dom_sf"/>
</dbReference>
<dbReference type="EMBL" id="SKBQ01000008">
    <property type="protein sequence ID" value="TPX07378.1"/>
    <property type="molecule type" value="Genomic_DNA"/>
</dbReference>
<dbReference type="Gene3D" id="2.130.10.10">
    <property type="entry name" value="YVTN repeat-like/Quinoprotein amine dehydrogenase"/>
    <property type="match status" value="2"/>
</dbReference>
<dbReference type="EMBL" id="SKBQ01000008">
    <property type="protein sequence ID" value="TPX07549.1"/>
    <property type="molecule type" value="Genomic_DNA"/>
</dbReference>
<evidence type="ECO:0000313" key="3">
    <source>
        <dbReference type="EMBL" id="TPX07549.1"/>
    </source>
</evidence>
<sequence>MHLTRSFPFLLSLGLVPTALARPNARAEAGRSNGRAIYILSNEQQNSVVALPMAGNGMLSAGSNTPTGGAGSNAIDGMTKQPAGPDALLSQSALTVAGNSLFAVNAGSNTVTMFAIDRADPTKLKMVGNPMSVKGEFPNTVAASEKHKIVCVASTGAVAGVSCGSFSSCGIGAMDDLRPIDLKQTTPPVGPTNTVSQVFFSNDQDTLYVTVKGDPSKNSTGFLGAFPVQGKSACMAKASVSREGVMSSPEGTVVLFGSSPIPKSTDLFVTDASFGAVVLAIDPKTEVATAKGKGVIEGQKATCWSTISPASNTAFVTDVALNRLVEMSLTDARIVSIIDLAANGDPGLIDLEAAGKFVYALSPGNGTTPAAVTVVDVTSKAQVQHLQLKDAGLSKNAQGMALLFERSGDRTDNLGDMCRDTR</sequence>
<dbReference type="GeneID" id="41969428"/>
<reference evidence="3 4" key="1">
    <citation type="submission" date="2019-06" db="EMBL/GenBank/DDBJ databases">
        <title>Draft genome sequence of the filamentous fungus Phialemoniopsis curvata isolated from diesel fuel.</title>
        <authorList>
            <person name="Varaljay V.A."/>
            <person name="Lyon W.J."/>
            <person name="Crouch A.L."/>
            <person name="Drake C.E."/>
            <person name="Hollomon J.M."/>
            <person name="Nadeau L.J."/>
            <person name="Nunn H.S."/>
            <person name="Stevenson B.S."/>
            <person name="Bojanowski C.L."/>
            <person name="Crookes-Goodson W.J."/>
        </authorList>
    </citation>
    <scope>NUCLEOTIDE SEQUENCE [LARGE SCALE GENOMIC DNA]</scope>
    <source>
        <strain evidence="3 4">D216</strain>
    </source>
</reference>
<dbReference type="Proteomes" id="UP000319257">
    <property type="component" value="Unassembled WGS sequence"/>
</dbReference>
<dbReference type="SUPFAM" id="SSF75011">
    <property type="entry name" value="3-carboxy-cis,cis-mucoante lactonizing enzyme"/>
    <property type="match status" value="1"/>
</dbReference>
<feature type="chain" id="PRO_5036130945" description="3-carboxymuconate cyclase" evidence="1">
    <location>
        <begin position="22"/>
        <end position="422"/>
    </location>
</feature>
<dbReference type="AlphaFoldDB" id="A0A507ARM9"/>
<name>A0A507ARM9_9PEZI</name>
<feature type="signal peptide" evidence="1">
    <location>
        <begin position="1"/>
        <end position="21"/>
    </location>
</feature>
<dbReference type="OrthoDB" id="10006285at2759"/>
<protein>
    <recommendedName>
        <fullName evidence="5">3-carboxymuconate cyclase</fullName>
    </recommendedName>
</protein>
<proteinExistence type="predicted"/>
<dbReference type="InParanoid" id="A0A507ARM9"/>
<gene>
    <name evidence="2" type="ORF">E0L32_001981</name>
    <name evidence="3" type="ORF">E0L32_002152</name>
</gene>